<evidence type="ECO:0000313" key="2">
    <source>
        <dbReference type="EMBL" id="RRT61186.1"/>
    </source>
</evidence>
<dbReference type="AlphaFoldDB" id="A0A426ZB57"/>
<protein>
    <submittedName>
        <fullName evidence="2">Uncharacterized protein</fullName>
    </submittedName>
</protein>
<reference evidence="2 3" key="1">
    <citation type="journal article" date="2014" name="Agronomy (Basel)">
        <title>A Draft Genome Sequence for Ensete ventricosum, the Drought-Tolerant Tree Against Hunger.</title>
        <authorList>
            <person name="Harrison J."/>
            <person name="Moore K.A."/>
            <person name="Paszkiewicz K."/>
            <person name="Jones T."/>
            <person name="Grant M."/>
            <person name="Ambacheew D."/>
            <person name="Muzemil S."/>
            <person name="Studholme D.J."/>
        </authorList>
    </citation>
    <scope>NUCLEOTIDE SEQUENCE [LARGE SCALE GENOMIC DNA]</scope>
</reference>
<comment type="caution">
    <text evidence="2">The sequence shown here is derived from an EMBL/GenBank/DDBJ whole genome shotgun (WGS) entry which is preliminary data.</text>
</comment>
<gene>
    <name evidence="2" type="ORF">B296_00027982</name>
</gene>
<evidence type="ECO:0000256" key="1">
    <source>
        <dbReference type="SAM" id="MobiDB-lite"/>
    </source>
</evidence>
<dbReference type="EMBL" id="AMZH03007498">
    <property type="protein sequence ID" value="RRT61186.1"/>
    <property type="molecule type" value="Genomic_DNA"/>
</dbReference>
<evidence type="ECO:0000313" key="3">
    <source>
        <dbReference type="Proteomes" id="UP000287651"/>
    </source>
</evidence>
<proteinExistence type="predicted"/>
<feature type="region of interest" description="Disordered" evidence="1">
    <location>
        <begin position="52"/>
        <end position="89"/>
    </location>
</feature>
<sequence length="159" mass="17851">MEHDKPNVCSAAASVYLSHQYFGISPKPSSNSLYVFHDAFAIVIKSSIDSFNSSSSPSSSWLARQADRTQGASDDESCDNRRSPRPFPSSSAAFSAFVFFRRRRPRRLSMGARYPIMPGKAEVAKRCKGGTEAEDGFHELQRWRRDNDYLLLDASSRVF</sequence>
<accession>A0A426ZB57</accession>
<organism evidence="2 3">
    <name type="scientific">Ensete ventricosum</name>
    <name type="common">Abyssinian banana</name>
    <name type="synonym">Musa ensete</name>
    <dbReference type="NCBI Taxonomy" id="4639"/>
    <lineage>
        <taxon>Eukaryota</taxon>
        <taxon>Viridiplantae</taxon>
        <taxon>Streptophyta</taxon>
        <taxon>Embryophyta</taxon>
        <taxon>Tracheophyta</taxon>
        <taxon>Spermatophyta</taxon>
        <taxon>Magnoliopsida</taxon>
        <taxon>Liliopsida</taxon>
        <taxon>Zingiberales</taxon>
        <taxon>Musaceae</taxon>
        <taxon>Ensete</taxon>
    </lineage>
</organism>
<name>A0A426ZB57_ENSVE</name>
<dbReference type="Proteomes" id="UP000287651">
    <property type="component" value="Unassembled WGS sequence"/>
</dbReference>